<gene>
    <name evidence="3" type="primary">LOC116956404</name>
</gene>
<sequence>MEGDETRLSPPCAADTELGAGDSGSPFWPAASADRRVREAGDGRDGQMSPCHKFNSGKNHYVRREDPSDESDCDDDGEEEEEEENAASPGIDPLQLGPSEDWDLEIDKASPYGDEELSIPPSAAAASAAAAPLPGAYFPGMHHAQRRRDSFACALLNLSQLAVQPGQFDDARPGERAPPPPPRLPSPLAHPRPSP</sequence>
<dbReference type="KEGG" id="pmrn:116956404"/>
<feature type="compositionally biased region" description="Acidic residues" evidence="1">
    <location>
        <begin position="67"/>
        <end position="85"/>
    </location>
</feature>
<evidence type="ECO:0000313" key="2">
    <source>
        <dbReference type="Proteomes" id="UP001318040"/>
    </source>
</evidence>
<feature type="compositionally biased region" description="Low complexity" evidence="1">
    <location>
        <begin position="120"/>
        <end position="132"/>
    </location>
</feature>
<evidence type="ECO:0000313" key="3">
    <source>
        <dbReference type="RefSeq" id="XP_032833886.1"/>
    </source>
</evidence>
<evidence type="ECO:0000256" key="1">
    <source>
        <dbReference type="SAM" id="MobiDB-lite"/>
    </source>
</evidence>
<accession>A0AAJ7XGS8</accession>
<organism evidence="2 3">
    <name type="scientific">Petromyzon marinus</name>
    <name type="common">Sea lamprey</name>
    <dbReference type="NCBI Taxonomy" id="7757"/>
    <lineage>
        <taxon>Eukaryota</taxon>
        <taxon>Metazoa</taxon>
        <taxon>Chordata</taxon>
        <taxon>Craniata</taxon>
        <taxon>Vertebrata</taxon>
        <taxon>Cyclostomata</taxon>
        <taxon>Hyperoartia</taxon>
        <taxon>Petromyzontiformes</taxon>
        <taxon>Petromyzontidae</taxon>
        <taxon>Petromyzon</taxon>
    </lineage>
</organism>
<protein>
    <submittedName>
        <fullName evidence="3">Reticulon-4-like</fullName>
    </submittedName>
</protein>
<reference evidence="3" key="1">
    <citation type="submission" date="2025-08" db="UniProtKB">
        <authorList>
            <consortium name="RefSeq"/>
        </authorList>
    </citation>
    <scope>IDENTIFICATION</scope>
    <source>
        <tissue evidence="3">Sperm</tissue>
    </source>
</reference>
<dbReference type="Proteomes" id="UP001318040">
    <property type="component" value="Chromosome 65"/>
</dbReference>
<feature type="region of interest" description="Disordered" evidence="1">
    <location>
        <begin position="1"/>
        <end position="141"/>
    </location>
</feature>
<proteinExistence type="predicted"/>
<feature type="compositionally biased region" description="Basic and acidic residues" evidence="1">
    <location>
        <begin position="33"/>
        <end position="45"/>
    </location>
</feature>
<dbReference type="RefSeq" id="XP_032833886.1">
    <property type="nucleotide sequence ID" value="XM_032977995.1"/>
</dbReference>
<name>A0AAJ7XGS8_PETMA</name>
<feature type="region of interest" description="Disordered" evidence="1">
    <location>
        <begin position="164"/>
        <end position="195"/>
    </location>
</feature>
<feature type="compositionally biased region" description="Pro residues" evidence="1">
    <location>
        <begin position="176"/>
        <end position="195"/>
    </location>
</feature>
<dbReference type="AlphaFoldDB" id="A0AAJ7XGS8"/>
<keyword evidence="2" id="KW-1185">Reference proteome</keyword>